<accession>A0ABT3CXZ7</accession>
<protein>
    <recommendedName>
        <fullName evidence="3">Nucleotidyl transferase AbiEii toxin, Type IV TA system</fullName>
    </recommendedName>
</protein>
<evidence type="ECO:0000313" key="1">
    <source>
        <dbReference type="EMBL" id="MCV9388078.1"/>
    </source>
</evidence>
<evidence type="ECO:0000313" key="2">
    <source>
        <dbReference type="Proteomes" id="UP001300692"/>
    </source>
</evidence>
<dbReference type="Proteomes" id="UP001300692">
    <property type="component" value="Unassembled WGS sequence"/>
</dbReference>
<organism evidence="1 2">
    <name type="scientific">Reichenbachiella ulvae</name>
    <dbReference type="NCBI Taxonomy" id="2980104"/>
    <lineage>
        <taxon>Bacteria</taxon>
        <taxon>Pseudomonadati</taxon>
        <taxon>Bacteroidota</taxon>
        <taxon>Cytophagia</taxon>
        <taxon>Cytophagales</taxon>
        <taxon>Reichenbachiellaceae</taxon>
        <taxon>Reichenbachiella</taxon>
    </lineage>
</organism>
<evidence type="ECO:0008006" key="3">
    <source>
        <dbReference type="Google" id="ProtNLM"/>
    </source>
</evidence>
<comment type="caution">
    <text evidence="1">The sequence shown here is derived from an EMBL/GenBank/DDBJ whole genome shotgun (WGS) entry which is preliminary data.</text>
</comment>
<dbReference type="Gene3D" id="3.30.460.40">
    <property type="match status" value="1"/>
</dbReference>
<keyword evidence="2" id="KW-1185">Reference proteome</keyword>
<sequence length="283" mass="32670">MSLSNQSYKELAIPHFAEVFHLIDEVMKDHGIPYYLIGASAIALELLKTGIKPSRGTKDIDFALMISSMQEYQAIGKSLEGKGFRKAKEPWTYFFEKDNVVIDLLPFGEIQENDTEDFDKRYSDLHIIGFEEVLETPESVQIEESWVNIPPLSGMILLKLIAWNDRPEDRDNDLSDILRIIEHYYDLQFDQITEEHYDVLDVTDVKDFDEKRVAAEVLGREAKKYLDKSSEFRNAINRIISENLEDIGKSGIAKEWSRQSGSNIEYTFSLLQSFQKGLLWKGK</sequence>
<dbReference type="EMBL" id="JAOYOD010000001">
    <property type="protein sequence ID" value="MCV9388078.1"/>
    <property type="molecule type" value="Genomic_DNA"/>
</dbReference>
<gene>
    <name evidence="1" type="ORF">N7U62_15460</name>
</gene>
<dbReference type="RefSeq" id="WP_264138903.1">
    <property type="nucleotide sequence ID" value="NZ_JAOYOD010000001.1"/>
</dbReference>
<name>A0ABT3CXZ7_9BACT</name>
<proteinExistence type="predicted"/>
<reference evidence="1 2" key="1">
    <citation type="submission" date="2022-10" db="EMBL/GenBank/DDBJ databases">
        <title>Comparative genomics and taxonomic characterization of three novel marine species of genus Reichenbachiella exhibiting antioxidant and polysaccharide degradation activities.</title>
        <authorList>
            <person name="Muhammad N."/>
            <person name="Lee Y.-J."/>
            <person name="Ko J."/>
            <person name="Kim S.-G."/>
        </authorList>
    </citation>
    <scope>NUCLEOTIDE SEQUENCE [LARGE SCALE GENOMIC DNA]</scope>
    <source>
        <strain evidence="1 2">ABR2-5</strain>
    </source>
</reference>